<dbReference type="GO" id="GO:0016747">
    <property type="term" value="F:acyltransferase activity, transferring groups other than amino-acyl groups"/>
    <property type="evidence" value="ECO:0007669"/>
    <property type="project" value="InterPro"/>
</dbReference>
<dbReference type="PANTHER" id="PTHR37312:SF1">
    <property type="entry name" value="MEMBRANE-BOUND ACYLTRANSFERASE YKRP-RELATED"/>
    <property type="match status" value="1"/>
</dbReference>
<protein>
    <submittedName>
        <fullName evidence="3">Glucans biosynthesis protein</fullName>
    </submittedName>
</protein>
<evidence type="ECO:0000256" key="1">
    <source>
        <dbReference type="SAM" id="Phobius"/>
    </source>
</evidence>
<keyword evidence="1" id="KW-0472">Membrane</keyword>
<accession>A0A1J5N758</accession>
<dbReference type="InterPro" id="IPR002656">
    <property type="entry name" value="Acyl_transf_3_dom"/>
</dbReference>
<dbReference type="RefSeq" id="WP_071544681.1">
    <property type="nucleotide sequence ID" value="NZ_LKAQ01000004.1"/>
</dbReference>
<feature type="transmembrane region" description="Helical" evidence="1">
    <location>
        <begin position="305"/>
        <end position="326"/>
    </location>
</feature>
<evidence type="ECO:0000259" key="2">
    <source>
        <dbReference type="Pfam" id="PF01757"/>
    </source>
</evidence>
<gene>
    <name evidence="3" type="ORF">BerOc1_01058</name>
</gene>
<feature type="transmembrane region" description="Helical" evidence="1">
    <location>
        <begin position="201"/>
        <end position="220"/>
    </location>
</feature>
<keyword evidence="1" id="KW-0812">Transmembrane</keyword>
<name>A0A1J5N758_9BACT</name>
<reference evidence="3 4" key="1">
    <citation type="submission" date="2015-09" db="EMBL/GenBank/DDBJ databases">
        <title>Genome of Desulfovibrio dechloracetivorans BerOc1, a mercury methylating strain isolated from highly hydrocarbons and metals contaminated coastal sediments.</title>
        <authorList>
            <person name="Goni Urriza M."/>
            <person name="Gassie C."/>
            <person name="Bouchez O."/>
            <person name="Klopp C."/>
            <person name="Ranchou-Peyruse A."/>
            <person name="Remy G."/>
        </authorList>
    </citation>
    <scope>NUCLEOTIDE SEQUENCE [LARGE SCALE GENOMIC DNA]</scope>
    <source>
        <strain evidence="3 4">BerOc1</strain>
    </source>
</reference>
<dbReference type="Pfam" id="PF01757">
    <property type="entry name" value="Acyl_transf_3"/>
    <property type="match status" value="1"/>
</dbReference>
<feature type="transmembrane region" description="Helical" evidence="1">
    <location>
        <begin position="71"/>
        <end position="93"/>
    </location>
</feature>
<dbReference type="OrthoDB" id="9814956at2"/>
<feature type="transmembrane region" description="Helical" evidence="1">
    <location>
        <begin position="267"/>
        <end position="285"/>
    </location>
</feature>
<sequence length="338" mass="37140">MDRPGHPGKGDRDLSIDIAKVFGIMLVVMAHSQSPFPLEKMITSFTMTVFYMISGLLYKPRGVAHALRNKLSTLVVPYFMAAIVTLPTLWAIGQGSLFNTDIVFRLLDAKDEGLVWNSPLWFLPSLFITIVAFSLLEAALRSTRAAALAGIVLGLAASYLVLPVRPFLFFGLDTAVPGLAFFSLGVLVSGRDSLRNPSPRWNLAAFALCFGLWVATRMLGGHPYFIMAKYRISPNLLFFATGIAGTFATLYFARFLDLIWKQDGSGLPARLLLFLSSSMFGIYVFHKPIINSIRDYVPPLGGLRFLVLFIAGVTISSLLLALLRVVSPRLTRALTGSR</sequence>
<feature type="domain" description="Acyltransferase 3" evidence="2">
    <location>
        <begin position="14"/>
        <end position="319"/>
    </location>
</feature>
<dbReference type="InterPro" id="IPR052734">
    <property type="entry name" value="Nod_factor_acetyltransferase"/>
</dbReference>
<feature type="transmembrane region" description="Helical" evidence="1">
    <location>
        <begin position="113"/>
        <end position="133"/>
    </location>
</feature>
<feature type="transmembrane region" description="Helical" evidence="1">
    <location>
        <begin position="145"/>
        <end position="162"/>
    </location>
</feature>
<keyword evidence="1" id="KW-1133">Transmembrane helix</keyword>
<feature type="transmembrane region" description="Helical" evidence="1">
    <location>
        <begin position="232"/>
        <end position="255"/>
    </location>
</feature>
<dbReference type="PANTHER" id="PTHR37312">
    <property type="entry name" value="MEMBRANE-BOUND ACYLTRANSFERASE YKRP-RELATED"/>
    <property type="match status" value="1"/>
</dbReference>
<dbReference type="Proteomes" id="UP000181901">
    <property type="component" value="Unassembled WGS sequence"/>
</dbReference>
<evidence type="ECO:0000313" key="4">
    <source>
        <dbReference type="Proteomes" id="UP000181901"/>
    </source>
</evidence>
<keyword evidence="4" id="KW-1185">Reference proteome</keyword>
<dbReference type="EMBL" id="LKAQ01000004">
    <property type="protein sequence ID" value="OIQ49135.1"/>
    <property type="molecule type" value="Genomic_DNA"/>
</dbReference>
<feature type="transmembrane region" description="Helical" evidence="1">
    <location>
        <begin position="168"/>
        <end position="189"/>
    </location>
</feature>
<comment type="caution">
    <text evidence="3">The sequence shown here is derived from an EMBL/GenBank/DDBJ whole genome shotgun (WGS) entry which is preliminary data.</text>
</comment>
<dbReference type="AlphaFoldDB" id="A0A1J5N758"/>
<evidence type="ECO:0000313" key="3">
    <source>
        <dbReference type="EMBL" id="OIQ49135.1"/>
    </source>
</evidence>
<organism evidence="3 4">
    <name type="scientific">Pseudodesulfovibrio hydrargyri</name>
    <dbReference type="NCBI Taxonomy" id="2125990"/>
    <lineage>
        <taxon>Bacteria</taxon>
        <taxon>Pseudomonadati</taxon>
        <taxon>Thermodesulfobacteriota</taxon>
        <taxon>Desulfovibrionia</taxon>
        <taxon>Desulfovibrionales</taxon>
        <taxon>Desulfovibrionaceae</taxon>
    </lineage>
</organism>
<feature type="transmembrane region" description="Helical" evidence="1">
    <location>
        <begin position="41"/>
        <end position="59"/>
    </location>
</feature>
<proteinExistence type="predicted"/>